<sequence length="198" mass="23416">MDISIRQLRNSNEQMFKSIVESYWPRLHKFAQIYVLDREVAKEIVQDTFLVLWKQREKLDKETCLITYLMVICRNKCFNYLKGLQLEQVEINDLNEFAIYQRSNVYVLENDSLEILMTKELASAIEASLSKLSARTRDIFMMSRYDGFKNKEIAESQCITVKAVEFHINKALSHLRDDLSKEYLIPIIFLILYIGLKK</sequence>
<evidence type="ECO:0000259" key="6">
    <source>
        <dbReference type="Pfam" id="PF08281"/>
    </source>
</evidence>
<evidence type="ECO:0000256" key="4">
    <source>
        <dbReference type="ARBA" id="ARBA00023163"/>
    </source>
</evidence>
<dbReference type="GO" id="GO:0016987">
    <property type="term" value="F:sigma factor activity"/>
    <property type="evidence" value="ECO:0007669"/>
    <property type="project" value="UniProtKB-KW"/>
</dbReference>
<comment type="caution">
    <text evidence="7">The sequence shown here is derived from an EMBL/GenBank/DDBJ whole genome shotgun (WGS) entry which is preliminary data.</text>
</comment>
<keyword evidence="2" id="KW-0805">Transcription regulation</keyword>
<name>A0A0F5JKM7_9BACT</name>
<dbReference type="EMBL" id="AQHV01000006">
    <property type="protein sequence ID" value="KKB58110.1"/>
    <property type="molecule type" value="Genomic_DNA"/>
</dbReference>
<dbReference type="Proteomes" id="UP000033047">
    <property type="component" value="Unassembled WGS sequence"/>
</dbReference>
<dbReference type="Gene3D" id="1.10.10.10">
    <property type="entry name" value="Winged helix-like DNA-binding domain superfamily/Winged helix DNA-binding domain"/>
    <property type="match status" value="1"/>
</dbReference>
<dbReference type="Gene3D" id="1.10.1740.10">
    <property type="match status" value="1"/>
</dbReference>
<keyword evidence="4" id="KW-0804">Transcription</keyword>
<evidence type="ECO:0000256" key="2">
    <source>
        <dbReference type="ARBA" id="ARBA00023015"/>
    </source>
</evidence>
<dbReference type="InterPro" id="IPR013325">
    <property type="entry name" value="RNA_pol_sigma_r2"/>
</dbReference>
<dbReference type="GO" id="GO:0003677">
    <property type="term" value="F:DNA binding"/>
    <property type="evidence" value="ECO:0007669"/>
    <property type="project" value="InterPro"/>
</dbReference>
<organism evidence="7 8">
    <name type="scientific">Parabacteroides goldsteinii DSM 19448 = WAL 12034</name>
    <dbReference type="NCBI Taxonomy" id="927665"/>
    <lineage>
        <taxon>Bacteria</taxon>
        <taxon>Pseudomonadati</taxon>
        <taxon>Bacteroidota</taxon>
        <taxon>Bacteroidia</taxon>
        <taxon>Bacteroidales</taxon>
        <taxon>Tannerellaceae</taxon>
        <taxon>Parabacteroides</taxon>
    </lineage>
</organism>
<dbReference type="InterPro" id="IPR036388">
    <property type="entry name" value="WH-like_DNA-bd_sf"/>
</dbReference>
<evidence type="ECO:0000256" key="3">
    <source>
        <dbReference type="ARBA" id="ARBA00023082"/>
    </source>
</evidence>
<dbReference type="InterPro" id="IPR007627">
    <property type="entry name" value="RNA_pol_sigma70_r2"/>
</dbReference>
<dbReference type="STRING" id="927665.HMPREF1535_00928"/>
<protein>
    <submittedName>
        <fullName evidence="7">RNA polymerase sigma-70 factor</fullName>
    </submittedName>
</protein>
<feature type="domain" description="RNA polymerase sigma factor 70 region 4 type 2" evidence="6">
    <location>
        <begin position="124"/>
        <end position="175"/>
    </location>
</feature>
<dbReference type="PANTHER" id="PTHR43133:SF46">
    <property type="entry name" value="RNA POLYMERASE SIGMA-70 FACTOR ECF SUBFAMILY"/>
    <property type="match status" value="1"/>
</dbReference>
<comment type="similarity">
    <text evidence="1">Belongs to the sigma-70 factor family. ECF subfamily.</text>
</comment>
<dbReference type="PATRIC" id="fig|927665.4.peg.951"/>
<dbReference type="Pfam" id="PF04542">
    <property type="entry name" value="Sigma70_r2"/>
    <property type="match status" value="1"/>
</dbReference>
<dbReference type="InterPro" id="IPR013324">
    <property type="entry name" value="RNA_pol_sigma_r3/r4-like"/>
</dbReference>
<dbReference type="GO" id="GO:0006352">
    <property type="term" value="P:DNA-templated transcription initiation"/>
    <property type="evidence" value="ECO:0007669"/>
    <property type="project" value="InterPro"/>
</dbReference>
<dbReference type="HOGENOM" id="CLU_047691_4_0_10"/>
<evidence type="ECO:0000256" key="1">
    <source>
        <dbReference type="ARBA" id="ARBA00010641"/>
    </source>
</evidence>
<dbReference type="InterPro" id="IPR014284">
    <property type="entry name" value="RNA_pol_sigma-70_dom"/>
</dbReference>
<gene>
    <name evidence="7" type="ORF">HMPREF1535_00928</name>
</gene>
<evidence type="ECO:0000313" key="8">
    <source>
        <dbReference type="Proteomes" id="UP000033047"/>
    </source>
</evidence>
<dbReference type="PANTHER" id="PTHR43133">
    <property type="entry name" value="RNA POLYMERASE ECF-TYPE SIGMA FACTO"/>
    <property type="match status" value="1"/>
</dbReference>
<accession>A0A0F5JKM7</accession>
<reference evidence="7 8" key="1">
    <citation type="submission" date="2013-04" db="EMBL/GenBank/DDBJ databases">
        <title>The Genome Sequence of Parabacteroides goldsteinii DSM 19448.</title>
        <authorList>
            <consortium name="The Broad Institute Genomics Platform"/>
            <person name="Earl A."/>
            <person name="Ward D."/>
            <person name="Feldgarden M."/>
            <person name="Gevers D."/>
            <person name="Martens E."/>
            <person name="Sakamoto M."/>
            <person name="Benno Y."/>
            <person name="Song Y."/>
            <person name="Liu C."/>
            <person name="Lee J."/>
            <person name="Bolanos M."/>
            <person name="Vaisanen M.L."/>
            <person name="Finegold S.M."/>
            <person name="Walker B."/>
            <person name="Young S."/>
            <person name="Zeng Q."/>
            <person name="Gargeya S."/>
            <person name="Fitzgerald M."/>
            <person name="Haas B."/>
            <person name="Abouelleil A."/>
            <person name="Allen A.W."/>
            <person name="Alvarado L."/>
            <person name="Arachchi H.M."/>
            <person name="Berlin A.M."/>
            <person name="Chapman S.B."/>
            <person name="Gainer-Dewar J."/>
            <person name="Goldberg J."/>
            <person name="Griggs A."/>
            <person name="Gujja S."/>
            <person name="Hansen M."/>
            <person name="Howarth C."/>
            <person name="Imamovic A."/>
            <person name="Ireland A."/>
            <person name="Larimer J."/>
            <person name="McCowan C."/>
            <person name="Murphy C."/>
            <person name="Pearson M."/>
            <person name="Poon T.W."/>
            <person name="Priest M."/>
            <person name="Roberts A."/>
            <person name="Saif S."/>
            <person name="Shea T."/>
            <person name="Sisk P."/>
            <person name="Sykes S."/>
            <person name="Wortman J."/>
            <person name="Nusbaum C."/>
            <person name="Birren B."/>
        </authorList>
    </citation>
    <scope>NUCLEOTIDE SEQUENCE [LARGE SCALE GENOMIC DNA]</scope>
    <source>
        <strain evidence="7 8">DSM 19448</strain>
    </source>
</reference>
<evidence type="ECO:0000313" key="7">
    <source>
        <dbReference type="EMBL" id="KKB58110.1"/>
    </source>
</evidence>
<evidence type="ECO:0000259" key="5">
    <source>
        <dbReference type="Pfam" id="PF04542"/>
    </source>
</evidence>
<feature type="domain" description="RNA polymerase sigma-70 region 2" evidence="5">
    <location>
        <begin position="19"/>
        <end position="83"/>
    </location>
</feature>
<dbReference type="InterPro" id="IPR014327">
    <property type="entry name" value="RNA_pol_sigma70_bacteroid"/>
</dbReference>
<dbReference type="NCBIfam" id="TIGR02937">
    <property type="entry name" value="sigma70-ECF"/>
    <property type="match status" value="1"/>
</dbReference>
<dbReference type="SUPFAM" id="SSF88946">
    <property type="entry name" value="Sigma2 domain of RNA polymerase sigma factors"/>
    <property type="match status" value="1"/>
</dbReference>
<dbReference type="Pfam" id="PF08281">
    <property type="entry name" value="Sigma70_r4_2"/>
    <property type="match status" value="1"/>
</dbReference>
<dbReference type="AlphaFoldDB" id="A0A0F5JKM7"/>
<dbReference type="SUPFAM" id="SSF88659">
    <property type="entry name" value="Sigma3 and sigma4 domains of RNA polymerase sigma factors"/>
    <property type="match status" value="1"/>
</dbReference>
<keyword evidence="3" id="KW-0731">Sigma factor</keyword>
<dbReference type="NCBIfam" id="TIGR02985">
    <property type="entry name" value="Sig70_bacteroi1"/>
    <property type="match status" value="1"/>
</dbReference>
<dbReference type="InterPro" id="IPR039425">
    <property type="entry name" value="RNA_pol_sigma-70-like"/>
</dbReference>
<dbReference type="InterPro" id="IPR013249">
    <property type="entry name" value="RNA_pol_sigma70_r4_t2"/>
</dbReference>
<proteinExistence type="inferred from homology"/>